<evidence type="ECO:0000259" key="1">
    <source>
        <dbReference type="Pfam" id="PF00248"/>
    </source>
</evidence>
<keyword evidence="3" id="KW-1185">Reference proteome</keyword>
<accession>A0AAD5XT81</accession>
<protein>
    <recommendedName>
        <fullName evidence="1">NADP-dependent oxidoreductase domain-containing protein</fullName>
    </recommendedName>
</protein>
<dbReference type="AlphaFoldDB" id="A0AAD5XT81"/>
<dbReference type="Pfam" id="PF00248">
    <property type="entry name" value="Aldo_ket_red"/>
    <property type="match status" value="1"/>
</dbReference>
<dbReference type="Gene3D" id="3.20.20.100">
    <property type="entry name" value="NADP-dependent oxidoreductase domain"/>
    <property type="match status" value="1"/>
</dbReference>
<name>A0AAD5XT81_9FUNG</name>
<proteinExistence type="predicted"/>
<dbReference type="GO" id="GO:0005829">
    <property type="term" value="C:cytosol"/>
    <property type="evidence" value="ECO:0007669"/>
    <property type="project" value="TreeGrafter"/>
</dbReference>
<feature type="domain" description="NADP-dependent oxidoreductase" evidence="1">
    <location>
        <begin position="70"/>
        <end position="235"/>
    </location>
</feature>
<dbReference type="PANTHER" id="PTHR42686:SF1">
    <property type="entry name" value="GH17980P-RELATED"/>
    <property type="match status" value="1"/>
</dbReference>
<dbReference type="InterPro" id="IPR036812">
    <property type="entry name" value="NAD(P)_OxRdtase_dom_sf"/>
</dbReference>
<dbReference type="SUPFAM" id="SSF51430">
    <property type="entry name" value="NAD(P)-linked oxidoreductase"/>
    <property type="match status" value="1"/>
</dbReference>
<evidence type="ECO:0000313" key="3">
    <source>
        <dbReference type="Proteomes" id="UP001212152"/>
    </source>
</evidence>
<dbReference type="EMBL" id="JADGJQ010000005">
    <property type="protein sequence ID" value="KAJ3183849.1"/>
    <property type="molecule type" value="Genomic_DNA"/>
</dbReference>
<evidence type="ECO:0000313" key="2">
    <source>
        <dbReference type="EMBL" id="KAJ3183849.1"/>
    </source>
</evidence>
<gene>
    <name evidence="2" type="ORF">HDU87_005965</name>
</gene>
<sequence length="531" mass="57823">MRGSASLSFSRTAAYRYGIGRKGGHRVVSRGVHTGGATEEGTRLFADRFPAVAKVKVQKTGWTLSGAGFGGYRVNTNVPAHAQALSAAFSSGINVVDTSGHFENGDSERLIGAVLDEKIRKGELTRESVVLMTKAGYLVDPSNPRYDFEHAVVADRIAHSIAPEYLEREITASLARLGVEKIDIFMLNNPERLLLDKRFELPRVYESIARAAEHLDTEVKRGRISGYGLCSNSVHNRSAQDHISFPQILASMEQARANHANFLAIEYPFNVFEHDAYDRWFDGSESLMEVAATNRLFQFTQRPIMAIANGSIRILSTNLGVSVNDESNIITHLSEVFTGVIELETQIPELLGGSPDDMALVAKFVWGRVLSDNLTRLSENMFAARHYLQRQVAPALQRDLATLVQAAEQAPNKDELLTWASQYQERYSKLQSAFLDLSAVSLVRVNQDLATILAATVQPNHSISASDPLATTAIRVARSALAACGGEDGGDGVGCVLVGARSQEYVADVVQAASAPLFDADAVDRVLQAAF</sequence>
<organism evidence="2 3">
    <name type="scientific">Geranomyces variabilis</name>
    <dbReference type="NCBI Taxonomy" id="109894"/>
    <lineage>
        <taxon>Eukaryota</taxon>
        <taxon>Fungi</taxon>
        <taxon>Fungi incertae sedis</taxon>
        <taxon>Chytridiomycota</taxon>
        <taxon>Chytridiomycota incertae sedis</taxon>
        <taxon>Chytridiomycetes</taxon>
        <taxon>Spizellomycetales</taxon>
        <taxon>Powellomycetaceae</taxon>
        <taxon>Geranomyces</taxon>
    </lineage>
</organism>
<comment type="caution">
    <text evidence="2">The sequence shown here is derived from an EMBL/GenBank/DDBJ whole genome shotgun (WGS) entry which is preliminary data.</text>
</comment>
<dbReference type="Proteomes" id="UP001212152">
    <property type="component" value="Unassembled WGS sequence"/>
</dbReference>
<dbReference type="InterPro" id="IPR023210">
    <property type="entry name" value="NADP_OxRdtase_dom"/>
</dbReference>
<dbReference type="CDD" id="cd19099">
    <property type="entry name" value="AKR_unchar"/>
    <property type="match status" value="1"/>
</dbReference>
<reference evidence="2" key="1">
    <citation type="submission" date="2020-05" db="EMBL/GenBank/DDBJ databases">
        <title>Phylogenomic resolution of chytrid fungi.</title>
        <authorList>
            <person name="Stajich J.E."/>
            <person name="Amses K."/>
            <person name="Simmons R."/>
            <person name="Seto K."/>
            <person name="Myers J."/>
            <person name="Bonds A."/>
            <person name="Quandt C.A."/>
            <person name="Barry K."/>
            <person name="Liu P."/>
            <person name="Grigoriev I."/>
            <person name="Longcore J.E."/>
            <person name="James T.Y."/>
        </authorList>
    </citation>
    <scope>NUCLEOTIDE SEQUENCE</scope>
    <source>
        <strain evidence="2">JEL0379</strain>
    </source>
</reference>
<dbReference type="PANTHER" id="PTHR42686">
    <property type="entry name" value="GH17980P-RELATED"/>
    <property type="match status" value="1"/>
</dbReference>
<dbReference type="GO" id="GO:0016491">
    <property type="term" value="F:oxidoreductase activity"/>
    <property type="evidence" value="ECO:0007669"/>
    <property type="project" value="InterPro"/>
</dbReference>
<dbReference type="InterPro" id="IPR020471">
    <property type="entry name" value="AKR"/>
</dbReference>